<dbReference type="GO" id="GO:0009247">
    <property type="term" value="P:glycolipid biosynthetic process"/>
    <property type="evidence" value="ECO:0007669"/>
    <property type="project" value="UniProtKB-ARBA"/>
</dbReference>
<dbReference type="AlphaFoldDB" id="A0A4U0PT59"/>
<dbReference type="InterPro" id="IPR014548">
    <property type="entry name" value="Ac_Trasf"/>
</dbReference>
<organism evidence="7 8">
    <name type="scientific">Chitiniphilus eburneus</name>
    <dbReference type="NCBI Taxonomy" id="2571148"/>
    <lineage>
        <taxon>Bacteria</taxon>
        <taxon>Pseudomonadati</taxon>
        <taxon>Pseudomonadota</taxon>
        <taxon>Betaproteobacteria</taxon>
        <taxon>Neisseriales</taxon>
        <taxon>Chitinibacteraceae</taxon>
        <taxon>Chitiniphilus</taxon>
    </lineage>
</organism>
<dbReference type="InterPro" id="IPR004960">
    <property type="entry name" value="LipA_acyltrans"/>
</dbReference>
<dbReference type="Pfam" id="PF03279">
    <property type="entry name" value="Lip_A_acyltrans"/>
    <property type="match status" value="1"/>
</dbReference>
<keyword evidence="4 7" id="KW-0808">Transferase</keyword>
<keyword evidence="2" id="KW-1003">Cell membrane</keyword>
<dbReference type="PANTHER" id="PTHR30606">
    <property type="entry name" value="LIPID A BIOSYNTHESIS LAUROYL ACYLTRANSFERASE"/>
    <property type="match status" value="1"/>
</dbReference>
<name>A0A4U0PT59_9NEIS</name>
<dbReference type="PIRSF" id="PIRSF028561">
    <property type="entry name" value="Ac_Trasf"/>
    <property type="match status" value="1"/>
</dbReference>
<gene>
    <name evidence="7" type="ORF">FAZ21_13960</name>
</gene>
<evidence type="ECO:0000256" key="3">
    <source>
        <dbReference type="ARBA" id="ARBA00022519"/>
    </source>
</evidence>
<evidence type="ECO:0000256" key="1">
    <source>
        <dbReference type="ARBA" id="ARBA00004533"/>
    </source>
</evidence>
<dbReference type="PANTHER" id="PTHR30606:SF9">
    <property type="entry name" value="LIPID A BIOSYNTHESIS LAUROYLTRANSFERASE"/>
    <property type="match status" value="1"/>
</dbReference>
<comment type="subcellular location">
    <subcellularLocation>
        <location evidence="1">Cell inner membrane</location>
    </subcellularLocation>
</comment>
<dbReference type="Proteomes" id="UP000310016">
    <property type="component" value="Unassembled WGS sequence"/>
</dbReference>
<evidence type="ECO:0000313" key="7">
    <source>
        <dbReference type="EMBL" id="TJZ70692.1"/>
    </source>
</evidence>
<keyword evidence="8" id="KW-1185">Reference proteome</keyword>
<dbReference type="GO" id="GO:0016746">
    <property type="term" value="F:acyltransferase activity"/>
    <property type="evidence" value="ECO:0007669"/>
    <property type="project" value="UniProtKB-KW"/>
</dbReference>
<evidence type="ECO:0000313" key="8">
    <source>
        <dbReference type="Proteomes" id="UP000310016"/>
    </source>
</evidence>
<accession>A0A4U0PT59</accession>
<proteinExistence type="predicted"/>
<comment type="caution">
    <text evidence="7">The sequence shown here is derived from an EMBL/GenBank/DDBJ whole genome shotgun (WGS) entry which is preliminary data.</text>
</comment>
<evidence type="ECO:0000256" key="6">
    <source>
        <dbReference type="ARBA" id="ARBA00023315"/>
    </source>
</evidence>
<evidence type="ECO:0000256" key="5">
    <source>
        <dbReference type="ARBA" id="ARBA00023136"/>
    </source>
</evidence>
<sequence length="305" mass="33811">MHWARIGEAGFLTGMRTLLWIDRHLGRWPLRLALYPVLAWYVLARPLARRASRDYLARLHAHSGGATPRPTLGNVFRHFASFGETLLDKVAVWSGKAIDTPHTMDGGEHFIAQQATGRGAVIVTAHLGNVELSRALARQRRGARLNVLVHTRHAPQFNRLLREANPDCELDLIQVSELSAATAVMLSERVERGEFIVIAGDRVPLSAGHRVRVDFLGAPADFPAGPALLAGLLHCPLLALLLTERADGWQLTIRSLANEVRLPRHDRLAAVRPIVAAFAALLEAECRAAPLQWFNFYPFWEDPTA</sequence>
<keyword evidence="6 7" id="KW-0012">Acyltransferase</keyword>
<dbReference type="EMBL" id="SUMF01000018">
    <property type="protein sequence ID" value="TJZ70692.1"/>
    <property type="molecule type" value="Genomic_DNA"/>
</dbReference>
<keyword evidence="5" id="KW-0472">Membrane</keyword>
<dbReference type="RefSeq" id="WP_136774058.1">
    <property type="nucleotide sequence ID" value="NZ_CP156074.1"/>
</dbReference>
<dbReference type="OrthoDB" id="9808633at2"/>
<evidence type="ECO:0000256" key="2">
    <source>
        <dbReference type="ARBA" id="ARBA00022475"/>
    </source>
</evidence>
<keyword evidence="3" id="KW-0997">Cell inner membrane</keyword>
<reference evidence="7 8" key="1">
    <citation type="submission" date="2019-04" db="EMBL/GenBank/DDBJ databases">
        <title>Chitiniphilus eburnea sp. nov., a novel chitinolytic bacterium isolated from aquaculture sludge.</title>
        <authorList>
            <person name="Sheng M."/>
        </authorList>
    </citation>
    <scope>NUCLEOTIDE SEQUENCE [LARGE SCALE GENOMIC DNA]</scope>
    <source>
        <strain evidence="7 8">HX-2-15</strain>
    </source>
</reference>
<dbReference type="GO" id="GO:0005886">
    <property type="term" value="C:plasma membrane"/>
    <property type="evidence" value="ECO:0007669"/>
    <property type="project" value="UniProtKB-SubCell"/>
</dbReference>
<protein>
    <submittedName>
        <fullName evidence="7">Acyltransferase</fullName>
    </submittedName>
</protein>
<evidence type="ECO:0000256" key="4">
    <source>
        <dbReference type="ARBA" id="ARBA00022679"/>
    </source>
</evidence>